<reference evidence="3" key="2">
    <citation type="submission" date="2015-01" db="EMBL/GenBank/DDBJ databases">
        <title>Evolutionary Origins and Diversification of the Mycorrhizal Mutualists.</title>
        <authorList>
            <consortium name="DOE Joint Genome Institute"/>
            <consortium name="Mycorrhizal Genomics Consortium"/>
            <person name="Kohler A."/>
            <person name="Kuo A."/>
            <person name="Nagy L.G."/>
            <person name="Floudas D."/>
            <person name="Copeland A."/>
            <person name="Barry K.W."/>
            <person name="Cichocki N."/>
            <person name="Veneault-Fourrey C."/>
            <person name="LaButti K."/>
            <person name="Lindquist E.A."/>
            <person name="Lipzen A."/>
            <person name="Lundell T."/>
            <person name="Morin E."/>
            <person name="Murat C."/>
            <person name="Riley R."/>
            <person name="Ohm R."/>
            <person name="Sun H."/>
            <person name="Tunlid A."/>
            <person name="Henrissat B."/>
            <person name="Grigoriev I.V."/>
            <person name="Hibbett D.S."/>
            <person name="Martin F."/>
        </authorList>
    </citation>
    <scope>NUCLEOTIDE SEQUENCE [LARGE SCALE GENOMIC DNA]</scope>
    <source>
        <strain evidence="3">Marx 270</strain>
    </source>
</reference>
<accession>A0A0C3KE69</accession>
<name>A0A0C3KE69_PISTI</name>
<sequence length="114" mass="12586">MLVRPVGVETFASSGVIVILGSRHEYLTFASPENLPQGLIRSMISQILEHRFTGSILCPISITLFPPTRYPWKLPCCILLHTLRMNRHSGTPTKASPTSVTPMNTTASFESSFP</sequence>
<dbReference type="AlphaFoldDB" id="A0A0C3KE69"/>
<keyword evidence="3" id="KW-1185">Reference proteome</keyword>
<proteinExistence type="predicted"/>
<reference evidence="2 3" key="1">
    <citation type="submission" date="2014-04" db="EMBL/GenBank/DDBJ databases">
        <authorList>
            <consortium name="DOE Joint Genome Institute"/>
            <person name="Kuo A."/>
            <person name="Kohler A."/>
            <person name="Costa M.D."/>
            <person name="Nagy L.G."/>
            <person name="Floudas D."/>
            <person name="Copeland A."/>
            <person name="Barry K.W."/>
            <person name="Cichocki N."/>
            <person name="Veneault-Fourrey C."/>
            <person name="LaButti K."/>
            <person name="Lindquist E.A."/>
            <person name="Lipzen A."/>
            <person name="Lundell T."/>
            <person name="Morin E."/>
            <person name="Murat C."/>
            <person name="Sun H."/>
            <person name="Tunlid A."/>
            <person name="Henrissat B."/>
            <person name="Grigoriev I.V."/>
            <person name="Hibbett D.S."/>
            <person name="Martin F."/>
            <person name="Nordberg H.P."/>
            <person name="Cantor M.N."/>
            <person name="Hua S.X."/>
        </authorList>
    </citation>
    <scope>NUCLEOTIDE SEQUENCE [LARGE SCALE GENOMIC DNA]</scope>
    <source>
        <strain evidence="2 3">Marx 270</strain>
    </source>
</reference>
<organism evidence="2 3">
    <name type="scientific">Pisolithus tinctorius Marx 270</name>
    <dbReference type="NCBI Taxonomy" id="870435"/>
    <lineage>
        <taxon>Eukaryota</taxon>
        <taxon>Fungi</taxon>
        <taxon>Dikarya</taxon>
        <taxon>Basidiomycota</taxon>
        <taxon>Agaricomycotina</taxon>
        <taxon>Agaricomycetes</taxon>
        <taxon>Agaricomycetidae</taxon>
        <taxon>Boletales</taxon>
        <taxon>Sclerodermatineae</taxon>
        <taxon>Pisolithaceae</taxon>
        <taxon>Pisolithus</taxon>
    </lineage>
</organism>
<evidence type="ECO:0000313" key="3">
    <source>
        <dbReference type="Proteomes" id="UP000054217"/>
    </source>
</evidence>
<evidence type="ECO:0000313" key="2">
    <source>
        <dbReference type="EMBL" id="KIO07892.1"/>
    </source>
</evidence>
<protein>
    <submittedName>
        <fullName evidence="2">Uncharacterized protein</fullName>
    </submittedName>
</protein>
<gene>
    <name evidence="2" type="ORF">M404DRAFT_375203</name>
</gene>
<dbReference type="EMBL" id="KN831958">
    <property type="protein sequence ID" value="KIO07892.1"/>
    <property type="molecule type" value="Genomic_DNA"/>
</dbReference>
<feature type="region of interest" description="Disordered" evidence="1">
    <location>
        <begin position="89"/>
        <end position="114"/>
    </location>
</feature>
<dbReference type="Proteomes" id="UP000054217">
    <property type="component" value="Unassembled WGS sequence"/>
</dbReference>
<dbReference type="InParanoid" id="A0A0C3KE69"/>
<dbReference type="HOGENOM" id="CLU_2122050_0_0_1"/>
<evidence type="ECO:0000256" key="1">
    <source>
        <dbReference type="SAM" id="MobiDB-lite"/>
    </source>
</evidence>